<dbReference type="KEGG" id="swp:swp_2912"/>
<sequence>MVSTALHQGAVWIELINAVDIFCRFYVWRL</sequence>
<dbReference type="Proteomes" id="UP000000753">
    <property type="component" value="Chromosome"/>
</dbReference>
<protein>
    <submittedName>
        <fullName evidence="1">Uncharacterized protein</fullName>
    </submittedName>
</protein>
<dbReference type="AlphaFoldDB" id="B8CQW6"/>
<dbReference type="STRING" id="225849.swp_2912"/>
<proteinExistence type="predicted"/>
<evidence type="ECO:0000313" key="1">
    <source>
        <dbReference type="EMBL" id="ACJ29638.1"/>
    </source>
</evidence>
<name>B8CQW6_SHEPW</name>
<evidence type="ECO:0000313" key="2">
    <source>
        <dbReference type="Proteomes" id="UP000000753"/>
    </source>
</evidence>
<dbReference type="EMBL" id="CP000472">
    <property type="protein sequence ID" value="ACJ29638.1"/>
    <property type="molecule type" value="Genomic_DNA"/>
</dbReference>
<gene>
    <name evidence="1" type="ordered locus">swp_2912</name>
</gene>
<keyword evidence="2" id="KW-1185">Reference proteome</keyword>
<dbReference type="HOGENOM" id="CLU_3405397_0_0_6"/>
<reference evidence="1 2" key="1">
    <citation type="journal article" date="2008" name="PLoS ONE">
        <title>Environmental adaptation: genomic analysis of the piezotolerant and psychrotolerant deep-sea iron reducing bacterium Shewanella piezotolerans WP3.</title>
        <authorList>
            <person name="Wang F."/>
            <person name="Wang J."/>
            <person name="Jian H."/>
            <person name="Zhang B."/>
            <person name="Li S."/>
            <person name="Wang F."/>
            <person name="Zeng X."/>
            <person name="Gao L."/>
            <person name="Bartlett D.H."/>
            <person name="Yu J."/>
            <person name="Hu S."/>
            <person name="Xiao X."/>
        </authorList>
    </citation>
    <scope>NUCLEOTIDE SEQUENCE [LARGE SCALE GENOMIC DNA]</scope>
    <source>
        <strain evidence="2">WP3 / JCM 13877</strain>
    </source>
</reference>
<organism evidence="1 2">
    <name type="scientific">Shewanella piezotolerans (strain WP3 / JCM 13877)</name>
    <dbReference type="NCBI Taxonomy" id="225849"/>
    <lineage>
        <taxon>Bacteria</taxon>
        <taxon>Pseudomonadati</taxon>
        <taxon>Pseudomonadota</taxon>
        <taxon>Gammaproteobacteria</taxon>
        <taxon>Alteromonadales</taxon>
        <taxon>Shewanellaceae</taxon>
        <taxon>Shewanella</taxon>
    </lineage>
</organism>
<accession>B8CQW6</accession>